<sequence>MPFTEDELVDAGLVGDGLTQNTLSLMETHPQLSIFALRCLEHQRRYYSSERTASPRISPSNNPESPADYVLDDDYPVPFPKPSGRFSAIPVKSVWGVHDTSLNRIWLDVTPRMYNLLRERNLRSFSIDPARFFTHEEGNRKNGTLGPPVVWIGCKPESTTAATAHTISLEILALLRANDAPDVVVEWRESAFQQLAADTSCPTVPDDSAWRFRGICAFDLGVHEHMTEDEDVTKEDKEKVVGRNRRALEDALEAARDLECFYHKIVGWSDFKFRILGDLEYASAITIDAATQHTIDWAAFKVHSAAVKRNFAGNIIDLVMPSPTPDPFAYNSGAKQQHLTLHSFGDRPEADFGRAQHLS</sequence>
<evidence type="ECO:0000313" key="1">
    <source>
        <dbReference type="EMBL" id="GAT59660.1"/>
    </source>
</evidence>
<evidence type="ECO:0000313" key="2">
    <source>
        <dbReference type="Proteomes" id="UP000815677"/>
    </source>
</evidence>
<gene>
    <name evidence="1" type="ORF">MCHLO_15919</name>
</gene>
<protein>
    <submittedName>
        <fullName evidence="1">Uncharacterized protein</fullName>
    </submittedName>
</protein>
<proteinExistence type="predicted"/>
<keyword evidence="2" id="KW-1185">Reference proteome</keyword>
<name>A0ABQ0M8F1_MYCCL</name>
<dbReference type="Proteomes" id="UP000815677">
    <property type="component" value="Unassembled WGS sequence"/>
</dbReference>
<reference evidence="1" key="1">
    <citation type="submission" date="2014-09" db="EMBL/GenBank/DDBJ databases">
        <title>Genome sequence of the luminous mushroom Mycena chlorophos for searching fungal bioluminescence genes.</title>
        <authorList>
            <person name="Tanaka Y."/>
            <person name="Kasuga D."/>
            <person name="Oba Y."/>
            <person name="Hase S."/>
            <person name="Sato K."/>
            <person name="Oba Y."/>
            <person name="Sakakibara Y."/>
        </authorList>
    </citation>
    <scope>NUCLEOTIDE SEQUENCE</scope>
</reference>
<organism evidence="1 2">
    <name type="scientific">Mycena chlorophos</name>
    <name type="common">Agaric fungus</name>
    <name type="synonym">Agaricus chlorophos</name>
    <dbReference type="NCBI Taxonomy" id="658473"/>
    <lineage>
        <taxon>Eukaryota</taxon>
        <taxon>Fungi</taxon>
        <taxon>Dikarya</taxon>
        <taxon>Basidiomycota</taxon>
        <taxon>Agaricomycotina</taxon>
        <taxon>Agaricomycetes</taxon>
        <taxon>Agaricomycetidae</taxon>
        <taxon>Agaricales</taxon>
        <taxon>Marasmiineae</taxon>
        <taxon>Mycenaceae</taxon>
        <taxon>Mycena</taxon>
    </lineage>
</organism>
<dbReference type="EMBL" id="DF849890">
    <property type="protein sequence ID" value="GAT59660.1"/>
    <property type="molecule type" value="Genomic_DNA"/>
</dbReference>
<accession>A0ABQ0M8F1</accession>